<dbReference type="Proteomes" id="UP001589654">
    <property type="component" value="Unassembled WGS sequence"/>
</dbReference>
<organism evidence="2 3">
    <name type="scientific">Echinicola jeungdonensis</name>
    <dbReference type="NCBI Taxonomy" id="709343"/>
    <lineage>
        <taxon>Bacteria</taxon>
        <taxon>Pseudomonadati</taxon>
        <taxon>Bacteroidota</taxon>
        <taxon>Cytophagia</taxon>
        <taxon>Cytophagales</taxon>
        <taxon>Cyclobacteriaceae</taxon>
        <taxon>Echinicola</taxon>
    </lineage>
</organism>
<sequence>MKKLLLTLLLATSISIVFAQSKGDFRVQLGGDFGFDTELFGLNLGGEYFFTDQISAAPNFTFYFPDYGSLNTLNVDARYYFTQEILQWYGMLGFTNNWVTIEATGDDFTSSNAGANIGAGGVLKFADQLAFNPELKYQIQDGGQAVFRLALVYFFN</sequence>
<dbReference type="SUPFAM" id="SSF56925">
    <property type="entry name" value="OMPA-like"/>
    <property type="match status" value="1"/>
</dbReference>
<keyword evidence="3" id="KW-1185">Reference proteome</keyword>
<dbReference type="EMBL" id="JBHMEW010000053">
    <property type="protein sequence ID" value="MFB9211741.1"/>
    <property type="molecule type" value="Genomic_DNA"/>
</dbReference>
<evidence type="ECO:0000256" key="1">
    <source>
        <dbReference type="SAM" id="SignalP"/>
    </source>
</evidence>
<feature type="signal peptide" evidence="1">
    <location>
        <begin position="1"/>
        <end position="19"/>
    </location>
</feature>
<dbReference type="InterPro" id="IPR011250">
    <property type="entry name" value="OMP/PagP_B-barrel"/>
</dbReference>
<comment type="caution">
    <text evidence="2">The sequence shown here is derived from an EMBL/GenBank/DDBJ whole genome shotgun (WGS) entry which is preliminary data.</text>
</comment>
<protein>
    <submittedName>
        <fullName evidence="2">Outer membrane beta-barrel protein</fullName>
    </submittedName>
</protein>
<feature type="chain" id="PRO_5045061079" evidence="1">
    <location>
        <begin position="20"/>
        <end position="156"/>
    </location>
</feature>
<accession>A0ABV5J4J9</accession>
<dbReference type="Gene3D" id="2.40.160.20">
    <property type="match status" value="1"/>
</dbReference>
<evidence type="ECO:0000313" key="3">
    <source>
        <dbReference type="Proteomes" id="UP001589654"/>
    </source>
</evidence>
<reference evidence="2 3" key="1">
    <citation type="submission" date="2024-09" db="EMBL/GenBank/DDBJ databases">
        <authorList>
            <person name="Sun Q."/>
            <person name="Mori K."/>
        </authorList>
    </citation>
    <scope>NUCLEOTIDE SEQUENCE [LARGE SCALE GENOMIC DNA]</scope>
    <source>
        <strain evidence="2 3">CECT 7682</strain>
    </source>
</reference>
<dbReference type="RefSeq" id="WP_290247146.1">
    <property type="nucleotide sequence ID" value="NZ_JAUFQT010000001.1"/>
</dbReference>
<name>A0ABV5J4J9_9BACT</name>
<gene>
    <name evidence="2" type="ORF">ACFFUR_07975</name>
</gene>
<proteinExistence type="predicted"/>
<keyword evidence="1" id="KW-0732">Signal</keyword>
<evidence type="ECO:0000313" key="2">
    <source>
        <dbReference type="EMBL" id="MFB9211741.1"/>
    </source>
</evidence>